<dbReference type="EMBL" id="RHLC01000035">
    <property type="protein sequence ID" value="TPP53050.1"/>
    <property type="molecule type" value="Genomic_DNA"/>
</dbReference>
<accession>A0A504Y462</accession>
<evidence type="ECO:0000256" key="3">
    <source>
        <dbReference type="ARBA" id="ARBA00022763"/>
    </source>
</evidence>
<sequence>MLHPCRRLFNTLPFVPMALGTLDILEHRLQAAGLDGTTNTAATPKLGAAPSASRNYSEADKVDQLKWFSSSVDAPFFISPKHDGVRLISYVPPTTATESPSAQQASSKTKKTGATTAASPPLTTCYSRYGRPIYGLFWIEEELRLLRALCGDASLIIDGELYLHQTDMDASRAGQEGRDDAPDGTKRKPPRRALPSSDADGVNNFNTGFLAVSALVNRFRSSTFQCASEEGVLKYVPSLPRLCVFDVPSYSPCANPLAPPTRDAPTAISAASRLHVVTKASVKDDESSQQVLAELQRVRSNVSDALRLNDVEQLRIIPNVTPFSQRLRTMHYLFELLSRGMESPVLRQHFCPTSARMCSAPTTRSIRDCRKHTPMAAQVQPPHSGIGQYHGGHFVSRIPYQLVKSLEDTTQRVLPVYLDAGYEGAVIRAPVNTYDFKEKTKGTLAALVAPLLRATETTKTRRGRHLRGTNAGAGEASGRRARNRAALLLSLNAGPVLGAATPLMVHAYRGDAPRREPMQPILPSDAGLTDAELDVLDVVAVGRRAILQSAKLPQRSMTAVKVLTYHDREYPILRPLLKEPSKNPRTRELVSIPRSRVRALGYSIKPSTGTALSDGDEATTLTPATSRCGKKETKSMNHATTSGESSAVFYGLQCLAENGLVFNVSLPKMTLAQQNTLLQHLLSAGRDAMRDGREAASATMKTLHNRRSNAKAPYGGAAHASPSKIVSLAGLYATVKFSTLTEHGLPRFGSVKAIRGASAIDRTKDGSDRTAAFPVDLSVLDRQQSLNTPDQPLMSAISSSAARMRRSTFSAQRDAQHRGGSAHSSTSSNNNGAKSSPGAAAAASLNVWARARLLDSTAQILAAQPADPLRVLSVRFSTEAVLAATYPTTSAPTRERELEAEAGRVIGAPSAPGAAKSTAFNNGSEKPNLSIVTNDRNASVPTVEHLIEQSWVRRRLQPRFAVSTSPVGSAEGLDTATARAAYAMSSPRLPQWMDMFALLHRQSRMSYVELAAEAKHWDAQSCSAAVMPPVDYSAAEEIPASAVLLCVMAVIEEHLRRAECGGRTSGAEKPPRLCRRLQISVKLLALQLLAAFMDLQHNAESTQCSSNSSSASALDPGQEDEVQESSHDDRNTTTGDADVCHITRGVYLLTVHQLDELHHWLHCCLREMIVSPLSPHTAGTAAVDGRDGCGTRSGEADDLNAGSPLEALKSRATAYLTRVLGSPAHGMAASASMLGVVSLDTFVAFMERLAAVVVAHQQTAVAMAIALSARLPPTATASAGEAQLPAWVMEHVSKCADAVVQQQTILQDGSMPDPIASTVPLAWRVYVNHISELLAPFQRDVLAHVCREQQEEENHRGTLNDGILRKLQRRLLSWATEAVHRHVKVRKRLTADDFSPAVVAAEVVGAWVSHVFEAYTVTLYPN</sequence>
<comment type="caution">
    <text evidence="6">The sequence shown here is derived from an EMBL/GenBank/DDBJ whole genome shotgun (WGS) entry which is preliminary data.</text>
</comment>
<proteinExistence type="predicted"/>
<feature type="region of interest" description="Disordered" evidence="5">
    <location>
        <begin position="170"/>
        <end position="200"/>
    </location>
</feature>
<evidence type="ECO:0000313" key="7">
    <source>
        <dbReference type="Proteomes" id="UP000318447"/>
    </source>
</evidence>
<dbReference type="VEuPathDB" id="TriTrypDB:LdCL_110009400"/>
<dbReference type="VEuPathDB" id="TriTrypDB:LdBPK_110460.1"/>
<evidence type="ECO:0000256" key="5">
    <source>
        <dbReference type="SAM" id="MobiDB-lite"/>
    </source>
</evidence>
<dbReference type="PANTHER" id="PTHR47810:SF5">
    <property type="entry name" value="LIGASE, PUTATIVE-RELATED"/>
    <property type="match status" value="1"/>
</dbReference>
<feature type="region of interest" description="Disordered" evidence="5">
    <location>
        <begin position="458"/>
        <end position="477"/>
    </location>
</feature>
<keyword evidence="4" id="KW-0234">DNA repair</keyword>
<name>A0A504Y462_LEIDO</name>
<evidence type="ECO:0000256" key="1">
    <source>
        <dbReference type="ARBA" id="ARBA00022598"/>
    </source>
</evidence>
<feature type="region of interest" description="Disordered" evidence="5">
    <location>
        <begin position="1102"/>
        <end position="1135"/>
    </location>
</feature>
<dbReference type="InterPro" id="IPR050326">
    <property type="entry name" value="NAD_dep_DNA_ligaseB"/>
</dbReference>
<dbReference type="SUPFAM" id="SSF56091">
    <property type="entry name" value="DNA ligase/mRNA capping enzyme, catalytic domain"/>
    <property type="match status" value="1"/>
</dbReference>
<dbReference type="GO" id="GO:0006260">
    <property type="term" value="P:DNA replication"/>
    <property type="evidence" value="ECO:0007669"/>
    <property type="project" value="UniProtKB-KW"/>
</dbReference>
<dbReference type="Proteomes" id="UP000318447">
    <property type="component" value="Unassembled WGS sequence"/>
</dbReference>
<keyword evidence="1" id="KW-0436">Ligase</keyword>
<feature type="region of interest" description="Disordered" evidence="5">
    <location>
        <begin position="94"/>
        <end position="118"/>
    </location>
</feature>
<keyword evidence="3" id="KW-0227">DNA damage</keyword>
<dbReference type="VEuPathDB" id="TriTrypDB:LDHU3_11.0550"/>
<evidence type="ECO:0000256" key="2">
    <source>
        <dbReference type="ARBA" id="ARBA00022705"/>
    </source>
</evidence>
<feature type="compositionally biased region" description="Polar residues" evidence="5">
    <location>
        <begin position="94"/>
        <end position="104"/>
    </location>
</feature>
<dbReference type="GO" id="GO:0006281">
    <property type="term" value="P:DNA repair"/>
    <property type="evidence" value="ECO:0007669"/>
    <property type="project" value="UniProtKB-KW"/>
</dbReference>
<keyword evidence="2" id="KW-0235">DNA replication</keyword>
<feature type="compositionally biased region" description="Basic and acidic residues" evidence="5">
    <location>
        <begin position="170"/>
        <end position="186"/>
    </location>
</feature>
<evidence type="ECO:0008006" key="8">
    <source>
        <dbReference type="Google" id="ProtNLM"/>
    </source>
</evidence>
<gene>
    <name evidence="6" type="ORF">CGC21_1010</name>
</gene>
<dbReference type="PANTHER" id="PTHR47810">
    <property type="entry name" value="DNA LIGASE"/>
    <property type="match status" value="1"/>
</dbReference>
<dbReference type="GO" id="GO:0016874">
    <property type="term" value="F:ligase activity"/>
    <property type="evidence" value="ECO:0007669"/>
    <property type="project" value="UniProtKB-KW"/>
</dbReference>
<feature type="region of interest" description="Disordered" evidence="5">
    <location>
        <begin position="804"/>
        <end position="838"/>
    </location>
</feature>
<feature type="compositionally biased region" description="Low complexity" evidence="5">
    <location>
        <begin position="827"/>
        <end position="838"/>
    </location>
</feature>
<dbReference type="VEuPathDB" id="TriTrypDB:LDHU3_11.0560"/>
<organism evidence="6 7">
    <name type="scientific">Leishmania donovani</name>
    <dbReference type="NCBI Taxonomy" id="5661"/>
    <lineage>
        <taxon>Eukaryota</taxon>
        <taxon>Discoba</taxon>
        <taxon>Euglenozoa</taxon>
        <taxon>Kinetoplastea</taxon>
        <taxon>Metakinetoplastina</taxon>
        <taxon>Trypanosomatida</taxon>
        <taxon>Trypanosomatidae</taxon>
        <taxon>Leishmaniinae</taxon>
        <taxon>Leishmania</taxon>
    </lineage>
</organism>
<dbReference type="VEuPathDB" id="TriTrypDB:LdCL_110009500"/>
<evidence type="ECO:0000256" key="4">
    <source>
        <dbReference type="ARBA" id="ARBA00023204"/>
    </source>
</evidence>
<reference evidence="7" key="1">
    <citation type="submission" date="2019-02" db="EMBL/GenBank/DDBJ databases">
        <title>FDA dAtabase for Regulatory Grade micrObial Sequences (FDA-ARGOS): Supporting development and validation of Infectious Disease Dx tests.</title>
        <authorList>
            <person name="Duncan R."/>
            <person name="Fisher C."/>
            <person name="Tallon L."/>
            <person name="Sadzewicz L."/>
            <person name="Sengamalay N."/>
            <person name="Ott S."/>
            <person name="Godinez A."/>
            <person name="Nagaraj S."/>
            <person name="Vavikolanu K."/>
            <person name="Nadendla S."/>
            <person name="Aluvathingal J."/>
            <person name="Sichtig H."/>
        </authorList>
    </citation>
    <scope>NUCLEOTIDE SEQUENCE [LARGE SCALE GENOMIC DNA]</scope>
    <source>
        <strain evidence="7">FDAARGOS_361</strain>
    </source>
</reference>
<dbReference type="VEuPathDB" id="TriTrypDB:LdBPK_110450.1"/>
<protein>
    <recommendedName>
        <fullName evidence="8">DNA ligase</fullName>
    </recommendedName>
</protein>
<evidence type="ECO:0000313" key="6">
    <source>
        <dbReference type="EMBL" id="TPP53050.1"/>
    </source>
</evidence>